<dbReference type="InterPro" id="IPR000014">
    <property type="entry name" value="PAS"/>
</dbReference>
<dbReference type="SUPFAM" id="SSF55874">
    <property type="entry name" value="ATPase domain of HSP90 chaperone/DNA topoisomerase II/histidine kinase"/>
    <property type="match status" value="1"/>
</dbReference>
<reference evidence="11" key="1">
    <citation type="submission" date="2019-02" db="EMBL/GenBank/DDBJ databases">
        <authorList>
            <person name="Li S.-H."/>
        </authorList>
    </citation>
    <scope>NUCLEOTIDE SEQUENCE</scope>
    <source>
        <strain evidence="11">IMCC8485</strain>
    </source>
</reference>
<dbReference type="InterPro" id="IPR003594">
    <property type="entry name" value="HATPase_dom"/>
</dbReference>
<dbReference type="SUPFAM" id="SSF47384">
    <property type="entry name" value="Homodimeric domain of signal transducing histidine kinase"/>
    <property type="match status" value="1"/>
</dbReference>
<organism evidence="11 12">
    <name type="scientific">Candidatus Seongchinamella marina</name>
    <dbReference type="NCBI Taxonomy" id="2518990"/>
    <lineage>
        <taxon>Bacteria</taxon>
        <taxon>Pseudomonadati</taxon>
        <taxon>Pseudomonadota</taxon>
        <taxon>Gammaproteobacteria</taxon>
        <taxon>Cellvibrionales</taxon>
        <taxon>Halieaceae</taxon>
        <taxon>Seongchinamella</taxon>
    </lineage>
</organism>
<evidence type="ECO:0000256" key="3">
    <source>
        <dbReference type="ARBA" id="ARBA00022553"/>
    </source>
</evidence>
<evidence type="ECO:0000256" key="6">
    <source>
        <dbReference type="ARBA" id="ARBA00022777"/>
    </source>
</evidence>
<comment type="caution">
    <text evidence="11">The sequence shown here is derived from an EMBL/GenBank/DDBJ whole genome shotgun (WGS) entry which is preliminary data.</text>
</comment>
<dbReference type="PANTHER" id="PTHR43065">
    <property type="entry name" value="SENSOR HISTIDINE KINASE"/>
    <property type="match status" value="1"/>
</dbReference>
<evidence type="ECO:0000256" key="8">
    <source>
        <dbReference type="ARBA" id="ARBA00023012"/>
    </source>
</evidence>
<dbReference type="PROSITE" id="PS50112">
    <property type="entry name" value="PAS"/>
    <property type="match status" value="1"/>
</dbReference>
<feature type="domain" description="Histidine kinase" evidence="9">
    <location>
        <begin position="162"/>
        <end position="379"/>
    </location>
</feature>
<dbReference type="SMART" id="SM00388">
    <property type="entry name" value="HisKA"/>
    <property type="match status" value="1"/>
</dbReference>
<keyword evidence="5" id="KW-0547">Nucleotide-binding</keyword>
<protein>
    <recommendedName>
        <fullName evidence="2">histidine kinase</fullName>
        <ecNumber evidence="2">2.7.13.3</ecNumber>
    </recommendedName>
</protein>
<evidence type="ECO:0000313" key="12">
    <source>
        <dbReference type="Proteomes" id="UP001143307"/>
    </source>
</evidence>
<comment type="catalytic activity">
    <reaction evidence="1">
        <text>ATP + protein L-histidine = ADP + protein N-phospho-L-histidine.</text>
        <dbReference type="EC" id="2.7.13.3"/>
    </reaction>
</comment>
<keyword evidence="4" id="KW-0808">Transferase</keyword>
<name>A0ABT3T0U1_9GAMM</name>
<evidence type="ECO:0000256" key="2">
    <source>
        <dbReference type="ARBA" id="ARBA00012438"/>
    </source>
</evidence>
<keyword evidence="7" id="KW-0067">ATP-binding</keyword>
<dbReference type="GO" id="GO:0016301">
    <property type="term" value="F:kinase activity"/>
    <property type="evidence" value="ECO:0007669"/>
    <property type="project" value="UniProtKB-KW"/>
</dbReference>
<dbReference type="SMART" id="SM00387">
    <property type="entry name" value="HATPase_c"/>
    <property type="match status" value="1"/>
</dbReference>
<dbReference type="PROSITE" id="PS50109">
    <property type="entry name" value="HIS_KIN"/>
    <property type="match status" value="1"/>
</dbReference>
<dbReference type="SMART" id="SM00091">
    <property type="entry name" value="PAS"/>
    <property type="match status" value="1"/>
</dbReference>
<dbReference type="InterPro" id="IPR004358">
    <property type="entry name" value="Sig_transdc_His_kin-like_C"/>
</dbReference>
<dbReference type="InterPro" id="IPR005467">
    <property type="entry name" value="His_kinase_dom"/>
</dbReference>
<keyword evidence="8" id="KW-0902">Two-component regulatory system</keyword>
<feature type="domain" description="PAS" evidence="10">
    <location>
        <begin position="24"/>
        <end position="94"/>
    </location>
</feature>
<accession>A0ABT3T0U1</accession>
<dbReference type="InterPro" id="IPR013767">
    <property type="entry name" value="PAS_fold"/>
</dbReference>
<dbReference type="PRINTS" id="PR00344">
    <property type="entry name" value="BCTRLSENSOR"/>
</dbReference>
<dbReference type="Pfam" id="PF00512">
    <property type="entry name" value="HisKA"/>
    <property type="match status" value="1"/>
</dbReference>
<gene>
    <name evidence="11" type="ORF">EYC87_16330</name>
</gene>
<dbReference type="Pfam" id="PF02518">
    <property type="entry name" value="HATPase_c"/>
    <property type="match status" value="1"/>
</dbReference>
<keyword evidence="3" id="KW-0597">Phosphoprotein</keyword>
<dbReference type="Pfam" id="PF00989">
    <property type="entry name" value="PAS"/>
    <property type="match status" value="1"/>
</dbReference>
<dbReference type="Proteomes" id="UP001143307">
    <property type="component" value="Unassembled WGS sequence"/>
</dbReference>
<dbReference type="CDD" id="cd00082">
    <property type="entry name" value="HisKA"/>
    <property type="match status" value="1"/>
</dbReference>
<dbReference type="NCBIfam" id="TIGR00229">
    <property type="entry name" value="sensory_box"/>
    <property type="match status" value="1"/>
</dbReference>
<evidence type="ECO:0000259" key="9">
    <source>
        <dbReference type="PROSITE" id="PS50109"/>
    </source>
</evidence>
<dbReference type="InterPro" id="IPR003661">
    <property type="entry name" value="HisK_dim/P_dom"/>
</dbReference>
<keyword evidence="6 11" id="KW-0418">Kinase</keyword>
<evidence type="ECO:0000259" key="10">
    <source>
        <dbReference type="PROSITE" id="PS50112"/>
    </source>
</evidence>
<evidence type="ECO:0000256" key="5">
    <source>
        <dbReference type="ARBA" id="ARBA00022741"/>
    </source>
</evidence>
<dbReference type="SUPFAM" id="SSF55785">
    <property type="entry name" value="PYP-like sensor domain (PAS domain)"/>
    <property type="match status" value="1"/>
</dbReference>
<proteinExistence type="predicted"/>
<dbReference type="PANTHER" id="PTHR43065:SF10">
    <property type="entry name" value="PEROXIDE STRESS-ACTIVATED HISTIDINE KINASE MAK3"/>
    <property type="match status" value="1"/>
</dbReference>
<dbReference type="RefSeq" id="WP_279253809.1">
    <property type="nucleotide sequence ID" value="NZ_SHNP01000006.1"/>
</dbReference>
<dbReference type="CDD" id="cd00130">
    <property type="entry name" value="PAS"/>
    <property type="match status" value="1"/>
</dbReference>
<evidence type="ECO:0000256" key="4">
    <source>
        <dbReference type="ARBA" id="ARBA00022679"/>
    </source>
</evidence>
<evidence type="ECO:0000256" key="7">
    <source>
        <dbReference type="ARBA" id="ARBA00022840"/>
    </source>
</evidence>
<dbReference type="InterPro" id="IPR035965">
    <property type="entry name" value="PAS-like_dom_sf"/>
</dbReference>
<dbReference type="Gene3D" id="1.10.287.130">
    <property type="match status" value="1"/>
</dbReference>
<dbReference type="EC" id="2.7.13.3" evidence="2"/>
<sequence>MAAELLNTQTTVTAYDFSPSSHGGQSEFEHVFANFPDLVHSVDEDGFIVYANPVVTKLLGYELEEYIGMRIVDIYAPPYHAELAAGFKALIARGELDTVESCLISKSGEKIPVEIRSLAKYSDTGAFSKSFSITRDMRPIIAMKEQLRSASRKAAQGQLAQYVVHDLRSPLTTLKLQAESLQTLEVDQGVSRGKLDKISRITSSAVEQIEELLKVLNRSGNAPIEKKPCDVAEALHQAVNRVYGASLAANIALETNIQINKHTILRGDDLGLRQLFGNLLNNAIAAVKKQYVGETGGVVKASLVANKNYIAVRIEDNGVGIDDAVATKIFDRGYSTLLDPEGTGLGLSICKKIVGEHDGQISLLTSKSTVFEVNLPKVPKR</sequence>
<dbReference type="InterPro" id="IPR036890">
    <property type="entry name" value="HATPase_C_sf"/>
</dbReference>
<dbReference type="InterPro" id="IPR036097">
    <property type="entry name" value="HisK_dim/P_sf"/>
</dbReference>
<dbReference type="Gene3D" id="3.30.450.20">
    <property type="entry name" value="PAS domain"/>
    <property type="match status" value="1"/>
</dbReference>
<dbReference type="EMBL" id="SHNP01000006">
    <property type="protein sequence ID" value="MCX2975152.1"/>
    <property type="molecule type" value="Genomic_DNA"/>
</dbReference>
<evidence type="ECO:0000313" key="11">
    <source>
        <dbReference type="EMBL" id="MCX2975152.1"/>
    </source>
</evidence>
<keyword evidence="12" id="KW-1185">Reference proteome</keyword>
<dbReference type="Gene3D" id="3.30.565.10">
    <property type="entry name" value="Histidine kinase-like ATPase, C-terminal domain"/>
    <property type="match status" value="1"/>
</dbReference>
<evidence type="ECO:0000256" key="1">
    <source>
        <dbReference type="ARBA" id="ARBA00000085"/>
    </source>
</evidence>